<dbReference type="OMA" id="WNDNDAD"/>
<dbReference type="Gene3D" id="3.30.710.10">
    <property type="entry name" value="Potassium Channel Kv1.1, Chain A"/>
    <property type="match status" value="1"/>
</dbReference>
<dbReference type="EMBL" id="GL732531">
    <property type="protein sequence ID" value="EFX85968.1"/>
    <property type="molecule type" value="Genomic_DNA"/>
</dbReference>
<dbReference type="GO" id="GO:0043161">
    <property type="term" value="P:proteasome-mediated ubiquitin-dependent protein catabolic process"/>
    <property type="evidence" value="ECO:0000318"/>
    <property type="project" value="GO_Central"/>
</dbReference>
<dbReference type="Proteomes" id="UP000000305">
    <property type="component" value="Unassembled WGS sequence"/>
</dbReference>
<dbReference type="GO" id="GO:0009751">
    <property type="term" value="P:response to salicylic acid"/>
    <property type="evidence" value="ECO:0007669"/>
    <property type="project" value="UniProtKB-ARBA"/>
</dbReference>
<dbReference type="eggNOG" id="KOG1987">
    <property type="taxonomic scope" value="Eukaryota"/>
</dbReference>
<gene>
    <name evidence="3" type="ORF">DAPPUDRAFT_45649</name>
</gene>
<dbReference type="PhylomeDB" id="E9G3L3"/>
<dbReference type="GO" id="GO:0046872">
    <property type="term" value="F:metal ion binding"/>
    <property type="evidence" value="ECO:0007669"/>
    <property type="project" value="UniProtKB-KW"/>
</dbReference>
<dbReference type="FunFam" id="3.30.710.10:FF:000186">
    <property type="entry name" value="Uncharacterized protein"/>
    <property type="match status" value="1"/>
</dbReference>
<dbReference type="GO" id="GO:0030162">
    <property type="term" value="P:regulation of proteolysis"/>
    <property type="evidence" value="ECO:0000318"/>
    <property type="project" value="GO_Central"/>
</dbReference>
<dbReference type="GO" id="GO:0005737">
    <property type="term" value="C:cytoplasm"/>
    <property type="evidence" value="ECO:0000318"/>
    <property type="project" value="GO_Central"/>
</dbReference>
<organism evidence="3 4">
    <name type="scientific">Daphnia pulex</name>
    <name type="common">Water flea</name>
    <dbReference type="NCBI Taxonomy" id="6669"/>
    <lineage>
        <taxon>Eukaryota</taxon>
        <taxon>Metazoa</taxon>
        <taxon>Ecdysozoa</taxon>
        <taxon>Arthropoda</taxon>
        <taxon>Crustacea</taxon>
        <taxon>Branchiopoda</taxon>
        <taxon>Diplostraca</taxon>
        <taxon>Cladocera</taxon>
        <taxon>Anomopoda</taxon>
        <taxon>Daphniidae</taxon>
        <taxon>Daphnia</taxon>
    </lineage>
</organism>
<dbReference type="InterPro" id="IPR000210">
    <property type="entry name" value="BTB/POZ_dom"/>
</dbReference>
<dbReference type="PANTHER" id="PTHR24413">
    <property type="entry name" value="SPECKLE-TYPE POZ PROTEIN"/>
    <property type="match status" value="1"/>
</dbReference>
<dbReference type="InParanoid" id="E9G3L3"/>
<keyword evidence="4" id="KW-1185">Reference proteome</keyword>
<evidence type="ECO:0000313" key="4">
    <source>
        <dbReference type="Proteomes" id="UP000000305"/>
    </source>
</evidence>
<dbReference type="Gene3D" id="1.25.40.420">
    <property type="match status" value="1"/>
</dbReference>
<dbReference type="Pfam" id="PF00651">
    <property type="entry name" value="BTB"/>
    <property type="match status" value="1"/>
</dbReference>
<dbReference type="CDD" id="cd14733">
    <property type="entry name" value="BACK"/>
    <property type="match status" value="1"/>
</dbReference>
<dbReference type="PROSITE" id="PS50097">
    <property type="entry name" value="BTB"/>
    <property type="match status" value="1"/>
</dbReference>
<dbReference type="KEGG" id="dpx:DAPPUDRAFT_45649"/>
<dbReference type="STRING" id="6669.E9G3L3"/>
<dbReference type="GO" id="GO:0042542">
    <property type="term" value="P:response to hydrogen peroxide"/>
    <property type="evidence" value="ECO:0007669"/>
    <property type="project" value="UniProtKB-ARBA"/>
</dbReference>
<proteinExistence type="predicted"/>
<dbReference type="OrthoDB" id="6359816at2759"/>
<accession>E9G3L3</accession>
<evidence type="ECO:0000259" key="2">
    <source>
        <dbReference type="PROSITE" id="PS50097"/>
    </source>
</evidence>
<keyword evidence="1" id="KW-0479">Metal-binding</keyword>
<name>E9G3L3_DAPPU</name>
<evidence type="ECO:0000256" key="1">
    <source>
        <dbReference type="ARBA" id="ARBA00022723"/>
    </source>
</evidence>
<dbReference type="InterPro" id="IPR011333">
    <property type="entry name" value="SKP1/BTB/POZ_sf"/>
</dbReference>
<feature type="domain" description="BTB" evidence="2">
    <location>
        <begin position="8"/>
        <end position="70"/>
    </location>
</feature>
<dbReference type="CDD" id="cd18186">
    <property type="entry name" value="BTB_POZ_ZBTB_KLHL-like"/>
    <property type="match status" value="1"/>
</dbReference>
<dbReference type="GO" id="GO:0031625">
    <property type="term" value="F:ubiquitin protein ligase binding"/>
    <property type="evidence" value="ECO:0000318"/>
    <property type="project" value="GO_Central"/>
</dbReference>
<dbReference type="FunFam" id="1.25.40.420:FF:000012">
    <property type="entry name" value="BTB/POZ and TAZ domain-containing protein 2"/>
    <property type="match status" value="1"/>
</dbReference>
<sequence>MFHDQDRCDVKFRFKDEKSIDAHILILSVGSPVFSAMFQPGFLESQTREVTITDIDLEIFQQLLDYLYTGSAPKLADENITQLLFEAADKYSVENLKSDCLEALQERVRLDNVVNLLVWSNFHSTKPLFDIALEFIVNNFRKLFVQAEFEDFLKSYPDLCLMVMRRVASLPCQCDQDETMPSTKSSS</sequence>
<dbReference type="GO" id="GO:0005634">
    <property type="term" value="C:nucleus"/>
    <property type="evidence" value="ECO:0000318"/>
    <property type="project" value="GO_Central"/>
</dbReference>
<evidence type="ECO:0000313" key="3">
    <source>
        <dbReference type="EMBL" id="EFX85968.1"/>
    </source>
</evidence>
<reference evidence="3 4" key="1">
    <citation type="journal article" date="2011" name="Science">
        <title>The ecoresponsive genome of Daphnia pulex.</title>
        <authorList>
            <person name="Colbourne J.K."/>
            <person name="Pfrender M.E."/>
            <person name="Gilbert D."/>
            <person name="Thomas W.K."/>
            <person name="Tucker A."/>
            <person name="Oakley T.H."/>
            <person name="Tokishita S."/>
            <person name="Aerts A."/>
            <person name="Arnold G.J."/>
            <person name="Basu M.K."/>
            <person name="Bauer D.J."/>
            <person name="Caceres C.E."/>
            <person name="Carmel L."/>
            <person name="Casola C."/>
            <person name="Choi J.H."/>
            <person name="Detter J.C."/>
            <person name="Dong Q."/>
            <person name="Dusheyko S."/>
            <person name="Eads B.D."/>
            <person name="Frohlich T."/>
            <person name="Geiler-Samerotte K.A."/>
            <person name="Gerlach D."/>
            <person name="Hatcher P."/>
            <person name="Jogdeo S."/>
            <person name="Krijgsveld J."/>
            <person name="Kriventseva E.V."/>
            <person name="Kultz D."/>
            <person name="Laforsch C."/>
            <person name="Lindquist E."/>
            <person name="Lopez J."/>
            <person name="Manak J.R."/>
            <person name="Muller J."/>
            <person name="Pangilinan J."/>
            <person name="Patwardhan R.P."/>
            <person name="Pitluck S."/>
            <person name="Pritham E.J."/>
            <person name="Rechtsteiner A."/>
            <person name="Rho M."/>
            <person name="Rogozin I.B."/>
            <person name="Sakarya O."/>
            <person name="Salamov A."/>
            <person name="Schaack S."/>
            <person name="Shapiro H."/>
            <person name="Shiga Y."/>
            <person name="Skalitzky C."/>
            <person name="Smith Z."/>
            <person name="Souvorov A."/>
            <person name="Sung W."/>
            <person name="Tang Z."/>
            <person name="Tsuchiya D."/>
            <person name="Tu H."/>
            <person name="Vos H."/>
            <person name="Wang M."/>
            <person name="Wolf Y.I."/>
            <person name="Yamagata H."/>
            <person name="Yamada T."/>
            <person name="Ye Y."/>
            <person name="Shaw J.R."/>
            <person name="Andrews J."/>
            <person name="Crease T.J."/>
            <person name="Tang H."/>
            <person name="Lucas S.M."/>
            <person name="Robertson H.M."/>
            <person name="Bork P."/>
            <person name="Koonin E.V."/>
            <person name="Zdobnov E.M."/>
            <person name="Grigoriev I.V."/>
            <person name="Lynch M."/>
            <person name="Boore J.L."/>
        </authorList>
    </citation>
    <scope>NUCLEOTIDE SEQUENCE [LARGE SCALE GENOMIC DNA]</scope>
</reference>
<dbReference type="AlphaFoldDB" id="E9G3L3"/>
<protein>
    <recommendedName>
        <fullName evidence="2">BTB domain-containing protein</fullName>
    </recommendedName>
</protein>
<dbReference type="GO" id="GO:0005516">
    <property type="term" value="F:calmodulin binding"/>
    <property type="evidence" value="ECO:0007669"/>
    <property type="project" value="UniProtKB-ARBA"/>
</dbReference>
<dbReference type="SMART" id="SM00225">
    <property type="entry name" value="BTB"/>
    <property type="match status" value="1"/>
</dbReference>
<dbReference type="HOGENOM" id="CLU_004253_9_3_1"/>
<dbReference type="SUPFAM" id="SSF54695">
    <property type="entry name" value="POZ domain"/>
    <property type="match status" value="1"/>
</dbReference>